<gene>
    <name evidence="1" type="ORF">B0O95_11070</name>
</gene>
<name>A0A2P5K8S2_9BURK</name>
<comment type="caution">
    <text evidence="1">The sequence shown here is derived from an EMBL/GenBank/DDBJ whole genome shotgun (WGS) entry which is preliminary data.</text>
</comment>
<proteinExistence type="predicted"/>
<organism evidence="1 2">
    <name type="scientific">Mycetohabitans endofungorum</name>
    <dbReference type="NCBI Taxonomy" id="417203"/>
    <lineage>
        <taxon>Bacteria</taxon>
        <taxon>Pseudomonadati</taxon>
        <taxon>Pseudomonadota</taxon>
        <taxon>Betaproteobacteria</taxon>
        <taxon>Burkholderiales</taxon>
        <taxon>Burkholderiaceae</taxon>
        <taxon>Mycetohabitans</taxon>
    </lineage>
</organism>
<dbReference type="EMBL" id="PRDW01000010">
    <property type="protein sequence ID" value="PPB83117.1"/>
    <property type="molecule type" value="Genomic_DNA"/>
</dbReference>
<sequence>MMSSPGRLGVDQLETKQAFWKRIAEEREGDAAALVCSALHPGLRRFAT</sequence>
<protein>
    <submittedName>
        <fullName evidence="1">Uncharacterized protein</fullName>
    </submittedName>
</protein>
<accession>A0A2P5K8S2</accession>
<reference evidence="1 2" key="1">
    <citation type="submission" date="2018-01" db="EMBL/GenBank/DDBJ databases">
        <title>Genomic Encyclopedia of Type Strains, Phase III (KMG-III): the genomes of soil and plant-associated and newly described type strains.</title>
        <authorList>
            <person name="Whitman W."/>
        </authorList>
    </citation>
    <scope>NUCLEOTIDE SEQUENCE [LARGE SCALE GENOMIC DNA]</scope>
    <source>
        <strain evidence="1 2">HKI456</strain>
    </source>
</reference>
<evidence type="ECO:0000313" key="2">
    <source>
        <dbReference type="Proteomes" id="UP000243096"/>
    </source>
</evidence>
<evidence type="ECO:0000313" key="1">
    <source>
        <dbReference type="EMBL" id="PPB83117.1"/>
    </source>
</evidence>
<keyword evidence="2" id="KW-1185">Reference proteome</keyword>
<dbReference type="AlphaFoldDB" id="A0A2P5K8S2"/>
<dbReference type="Proteomes" id="UP000243096">
    <property type="component" value="Unassembled WGS sequence"/>
</dbReference>